<comment type="caution">
    <text evidence="1">The sequence shown here is derived from an EMBL/GenBank/DDBJ whole genome shotgun (WGS) entry which is preliminary data.</text>
</comment>
<dbReference type="RefSeq" id="WP_182858193.1">
    <property type="nucleotide sequence ID" value="NZ_WMLF01000701.1"/>
</dbReference>
<sequence>MRIGVRLDTRGTYGALVEEARVLHARDAAEAAGAHRPEDRPPAAPPPFAARALTALAHRHTTGKLVLVP</sequence>
<keyword evidence="2" id="KW-1185">Reference proteome</keyword>
<dbReference type="Proteomes" id="UP000766698">
    <property type="component" value="Unassembled WGS sequence"/>
</dbReference>
<evidence type="ECO:0000313" key="2">
    <source>
        <dbReference type="Proteomes" id="UP000766698"/>
    </source>
</evidence>
<name>A0ABR6ENQ6_9ACTN</name>
<evidence type="ECO:0000313" key="1">
    <source>
        <dbReference type="EMBL" id="MBB1246984.1"/>
    </source>
</evidence>
<evidence type="ECO:0008006" key="3">
    <source>
        <dbReference type="Google" id="ProtNLM"/>
    </source>
</evidence>
<organism evidence="1 2">
    <name type="scientific">Streptomyces durbertensis</name>
    <dbReference type="NCBI Taxonomy" id="2448886"/>
    <lineage>
        <taxon>Bacteria</taxon>
        <taxon>Bacillati</taxon>
        <taxon>Actinomycetota</taxon>
        <taxon>Actinomycetes</taxon>
        <taxon>Kitasatosporales</taxon>
        <taxon>Streptomycetaceae</taxon>
        <taxon>Streptomyces</taxon>
    </lineage>
</organism>
<protein>
    <recommendedName>
        <fullName evidence="3">Zinc-binding dehydrogenase</fullName>
    </recommendedName>
</protein>
<accession>A0ABR6ENQ6</accession>
<dbReference type="EMBL" id="WMLF01000701">
    <property type="protein sequence ID" value="MBB1246984.1"/>
    <property type="molecule type" value="Genomic_DNA"/>
</dbReference>
<gene>
    <name evidence="1" type="ORF">GL263_26065</name>
</gene>
<proteinExistence type="predicted"/>
<reference evidence="2" key="1">
    <citation type="journal article" date="2020" name="Syst. Appl. Microbiol.">
        <title>Streptomyces alkaliterrae sp. nov., isolated from an alkaline soil, and emended descriptions of Streptomyces alkaliphilus, Streptomyces calidiresistens and Streptomyces durbertensis.</title>
        <authorList>
            <person name="Swiecimska M."/>
            <person name="Golinska P."/>
            <person name="Nouioui I."/>
            <person name="Wypij M."/>
            <person name="Rai M."/>
            <person name="Sangal V."/>
            <person name="Goodfellow M."/>
        </authorList>
    </citation>
    <scope>NUCLEOTIDE SEQUENCE [LARGE SCALE GENOMIC DNA]</scope>
    <source>
        <strain evidence="2">DSM 104538</strain>
    </source>
</reference>